<feature type="transmembrane region" description="Helical" evidence="7">
    <location>
        <begin position="241"/>
        <end position="262"/>
    </location>
</feature>
<dbReference type="InterPro" id="IPR050901">
    <property type="entry name" value="BP-dep_ABC_trans_perm"/>
</dbReference>
<dbReference type="PROSITE" id="PS50928">
    <property type="entry name" value="ABC_TM1"/>
    <property type="match status" value="1"/>
</dbReference>
<dbReference type="PANTHER" id="PTHR32243">
    <property type="entry name" value="MALTOSE TRANSPORT SYSTEM PERMEASE-RELATED"/>
    <property type="match status" value="1"/>
</dbReference>
<evidence type="ECO:0000256" key="4">
    <source>
        <dbReference type="ARBA" id="ARBA00022692"/>
    </source>
</evidence>
<feature type="transmembrane region" description="Helical" evidence="7">
    <location>
        <begin position="12"/>
        <end position="35"/>
    </location>
</feature>
<comment type="similarity">
    <text evidence="7">Belongs to the binding-protein-dependent transport system permease family.</text>
</comment>
<feature type="transmembrane region" description="Helical" evidence="7">
    <location>
        <begin position="109"/>
        <end position="131"/>
    </location>
</feature>
<accession>A0A1C3VQ37</accession>
<gene>
    <name evidence="9" type="ORF">GA0061100_107148</name>
</gene>
<evidence type="ECO:0000256" key="1">
    <source>
        <dbReference type="ARBA" id="ARBA00004651"/>
    </source>
</evidence>
<dbReference type="Gene3D" id="1.10.3720.10">
    <property type="entry name" value="MetI-like"/>
    <property type="match status" value="1"/>
</dbReference>
<evidence type="ECO:0000313" key="10">
    <source>
        <dbReference type="Proteomes" id="UP000186228"/>
    </source>
</evidence>
<evidence type="ECO:0000256" key="3">
    <source>
        <dbReference type="ARBA" id="ARBA00022475"/>
    </source>
</evidence>
<dbReference type="SUPFAM" id="SSF161098">
    <property type="entry name" value="MetI-like"/>
    <property type="match status" value="1"/>
</dbReference>
<keyword evidence="4 7" id="KW-0812">Transmembrane</keyword>
<proteinExistence type="inferred from homology"/>
<sequence length="277" mass="30489">MATRNNLMHSQKLWCGIGGWTAALLMFFPILWMLMASFKTEIDAVATPPKIFFAPTLENFVDVNARANYVQYALNSVVESIGSTILCLAIGIPAAYAAAFFPGKRTKDLLMWMLSTKMLPAVGVLVPIYLLCRDSGLLDTRTAIVIVFTLSNLPIVVWMLYSFFKDVPHEILEASRMDGASTFEQIWYLLLPLTLPGIASTALLSTILCWNEAFWSLNLTASKAGPLTAFIASFSSPEGLFWAKLSAASTLAITPILVFGWMTQRQLVRGLTFGAVK</sequence>
<evidence type="ECO:0000256" key="5">
    <source>
        <dbReference type="ARBA" id="ARBA00022989"/>
    </source>
</evidence>
<evidence type="ECO:0000313" key="9">
    <source>
        <dbReference type="EMBL" id="SCB29695.1"/>
    </source>
</evidence>
<keyword evidence="10" id="KW-1185">Reference proteome</keyword>
<evidence type="ECO:0000259" key="8">
    <source>
        <dbReference type="PROSITE" id="PS50928"/>
    </source>
</evidence>
<dbReference type="EMBL" id="FMAC01000007">
    <property type="protein sequence ID" value="SCB29695.1"/>
    <property type="molecule type" value="Genomic_DNA"/>
</dbReference>
<keyword evidence="2 7" id="KW-0813">Transport</keyword>
<keyword evidence="5 7" id="KW-1133">Transmembrane helix</keyword>
<keyword evidence="3" id="KW-1003">Cell membrane</keyword>
<evidence type="ECO:0000256" key="2">
    <source>
        <dbReference type="ARBA" id="ARBA00022448"/>
    </source>
</evidence>
<feature type="transmembrane region" description="Helical" evidence="7">
    <location>
        <begin position="143"/>
        <end position="164"/>
    </location>
</feature>
<dbReference type="STRING" id="52131.GA0061100_107148"/>
<dbReference type="InterPro" id="IPR000515">
    <property type="entry name" value="MetI-like"/>
</dbReference>
<dbReference type="RefSeq" id="WP_075854925.1">
    <property type="nucleotide sequence ID" value="NZ_FMAC01000007.1"/>
</dbReference>
<dbReference type="Proteomes" id="UP000186228">
    <property type="component" value="Unassembled WGS sequence"/>
</dbReference>
<keyword evidence="6 7" id="KW-0472">Membrane</keyword>
<dbReference type="GO" id="GO:0005886">
    <property type="term" value="C:plasma membrane"/>
    <property type="evidence" value="ECO:0007669"/>
    <property type="project" value="UniProtKB-SubCell"/>
</dbReference>
<feature type="transmembrane region" description="Helical" evidence="7">
    <location>
        <begin position="185"/>
        <end position="208"/>
    </location>
</feature>
<dbReference type="CDD" id="cd06261">
    <property type="entry name" value="TM_PBP2"/>
    <property type="match status" value="1"/>
</dbReference>
<dbReference type="GO" id="GO:0055085">
    <property type="term" value="P:transmembrane transport"/>
    <property type="evidence" value="ECO:0007669"/>
    <property type="project" value="InterPro"/>
</dbReference>
<name>A0A1C3VQ37_9HYPH</name>
<feature type="domain" description="ABC transmembrane type-1" evidence="8">
    <location>
        <begin position="73"/>
        <end position="263"/>
    </location>
</feature>
<feature type="transmembrane region" description="Helical" evidence="7">
    <location>
        <begin position="81"/>
        <end position="102"/>
    </location>
</feature>
<dbReference type="InterPro" id="IPR035906">
    <property type="entry name" value="MetI-like_sf"/>
</dbReference>
<evidence type="ECO:0000256" key="6">
    <source>
        <dbReference type="ARBA" id="ARBA00023136"/>
    </source>
</evidence>
<evidence type="ECO:0000256" key="7">
    <source>
        <dbReference type="RuleBase" id="RU363032"/>
    </source>
</evidence>
<protein>
    <submittedName>
        <fullName evidence="9">Sorbitol/mannitol transport system permease protein</fullName>
    </submittedName>
</protein>
<dbReference type="PANTHER" id="PTHR32243:SF18">
    <property type="entry name" value="INNER MEMBRANE ABC TRANSPORTER PERMEASE PROTEIN YCJP"/>
    <property type="match status" value="1"/>
</dbReference>
<reference evidence="10" key="1">
    <citation type="submission" date="2016-08" db="EMBL/GenBank/DDBJ databases">
        <authorList>
            <person name="Varghese N."/>
            <person name="Submissions Spin"/>
        </authorList>
    </citation>
    <scope>NUCLEOTIDE SEQUENCE [LARGE SCALE GENOMIC DNA]</scope>
    <source>
        <strain evidence="10">CCBAU 57015</strain>
    </source>
</reference>
<organism evidence="9 10">
    <name type="scientific">Rhizobium hainanense</name>
    <dbReference type="NCBI Taxonomy" id="52131"/>
    <lineage>
        <taxon>Bacteria</taxon>
        <taxon>Pseudomonadati</taxon>
        <taxon>Pseudomonadota</taxon>
        <taxon>Alphaproteobacteria</taxon>
        <taxon>Hyphomicrobiales</taxon>
        <taxon>Rhizobiaceae</taxon>
        <taxon>Rhizobium/Agrobacterium group</taxon>
        <taxon>Rhizobium</taxon>
    </lineage>
</organism>
<dbReference type="AlphaFoldDB" id="A0A1C3VQ37"/>
<comment type="subcellular location">
    <subcellularLocation>
        <location evidence="1 7">Cell membrane</location>
        <topology evidence="1 7">Multi-pass membrane protein</topology>
    </subcellularLocation>
</comment>
<dbReference type="Pfam" id="PF00528">
    <property type="entry name" value="BPD_transp_1"/>
    <property type="match status" value="1"/>
</dbReference>